<protein>
    <submittedName>
        <fullName evidence="2">Catechol 2,3-dioxygenase-like lactoylglutathione lyase family enzyme</fullName>
    </submittedName>
</protein>
<accession>A0A927R2H9</accession>
<proteinExistence type="predicted"/>
<gene>
    <name evidence="2" type="ORF">H4W31_006436</name>
</gene>
<dbReference type="Proteomes" id="UP000649753">
    <property type="component" value="Unassembled WGS sequence"/>
</dbReference>
<keyword evidence="2" id="KW-0456">Lyase</keyword>
<evidence type="ECO:0000313" key="2">
    <source>
        <dbReference type="EMBL" id="MBE1490798.1"/>
    </source>
</evidence>
<dbReference type="InterPro" id="IPR004360">
    <property type="entry name" value="Glyas_Fos-R_dOase_dom"/>
</dbReference>
<reference evidence="2" key="1">
    <citation type="submission" date="2020-10" db="EMBL/GenBank/DDBJ databases">
        <title>Sequencing the genomes of 1000 actinobacteria strains.</title>
        <authorList>
            <person name="Klenk H.-P."/>
        </authorList>
    </citation>
    <scope>NUCLEOTIDE SEQUENCE</scope>
    <source>
        <strain evidence="2">DSM 46832</strain>
    </source>
</reference>
<dbReference type="Pfam" id="PF00903">
    <property type="entry name" value="Glyoxalase"/>
    <property type="match status" value="1"/>
</dbReference>
<dbReference type="SUPFAM" id="SSF54593">
    <property type="entry name" value="Glyoxalase/Bleomycin resistance protein/Dihydroxybiphenyl dioxygenase"/>
    <property type="match status" value="1"/>
</dbReference>
<dbReference type="Gene3D" id="3.10.180.10">
    <property type="entry name" value="2,3-Dihydroxybiphenyl 1,2-Dioxygenase, domain 1"/>
    <property type="match status" value="1"/>
</dbReference>
<comment type="caution">
    <text evidence="2">The sequence shown here is derived from an EMBL/GenBank/DDBJ whole genome shotgun (WGS) entry which is preliminary data.</text>
</comment>
<name>A0A927R2H9_9ACTN</name>
<dbReference type="GO" id="GO:0016829">
    <property type="term" value="F:lyase activity"/>
    <property type="evidence" value="ECO:0007669"/>
    <property type="project" value="UniProtKB-KW"/>
</dbReference>
<evidence type="ECO:0000259" key="1">
    <source>
        <dbReference type="Pfam" id="PF00903"/>
    </source>
</evidence>
<dbReference type="RefSeq" id="WP_192770015.1">
    <property type="nucleotide sequence ID" value="NZ_JADBEB010000001.1"/>
</dbReference>
<evidence type="ECO:0000313" key="3">
    <source>
        <dbReference type="Proteomes" id="UP000649753"/>
    </source>
</evidence>
<keyword evidence="3" id="KW-1185">Reference proteome</keyword>
<sequence>MTPQFRGGQNIAMKLPKAQFEQTVTFYRDVLGMDVTDETGEGVEGVVSRCASVQFGPVKLWLDQVDNYARADIWLELFTDDVAVATDHLARHGVIPQDELEPFPSGLAAHWISNPVGIPHIVRIADPVQPSMMAP</sequence>
<feature type="domain" description="Glyoxalase/fosfomycin resistance/dioxygenase" evidence="1">
    <location>
        <begin position="18"/>
        <end position="110"/>
    </location>
</feature>
<dbReference type="AlphaFoldDB" id="A0A927R2H9"/>
<dbReference type="EMBL" id="JADBEB010000001">
    <property type="protein sequence ID" value="MBE1490798.1"/>
    <property type="molecule type" value="Genomic_DNA"/>
</dbReference>
<dbReference type="InterPro" id="IPR029068">
    <property type="entry name" value="Glyas_Bleomycin-R_OHBP_Dase"/>
</dbReference>
<organism evidence="2 3">
    <name type="scientific">Plantactinospora soyae</name>
    <dbReference type="NCBI Taxonomy" id="1544732"/>
    <lineage>
        <taxon>Bacteria</taxon>
        <taxon>Bacillati</taxon>
        <taxon>Actinomycetota</taxon>
        <taxon>Actinomycetes</taxon>
        <taxon>Micromonosporales</taxon>
        <taxon>Micromonosporaceae</taxon>
        <taxon>Plantactinospora</taxon>
    </lineage>
</organism>